<dbReference type="InterPro" id="IPR043128">
    <property type="entry name" value="Rev_trsase/Diguanyl_cyclase"/>
</dbReference>
<evidence type="ECO:0000313" key="4">
    <source>
        <dbReference type="Proteomes" id="UP000237749"/>
    </source>
</evidence>
<keyword evidence="1" id="KW-1133">Transmembrane helix</keyword>
<dbReference type="NCBIfam" id="TIGR00254">
    <property type="entry name" value="GGDEF"/>
    <property type="match status" value="1"/>
</dbReference>
<dbReference type="InterPro" id="IPR029787">
    <property type="entry name" value="Nucleotide_cyclase"/>
</dbReference>
<dbReference type="Proteomes" id="UP000237749">
    <property type="component" value="Unassembled WGS sequence"/>
</dbReference>
<evidence type="ECO:0000313" key="3">
    <source>
        <dbReference type="EMBL" id="PPK79579.1"/>
    </source>
</evidence>
<dbReference type="EMBL" id="PTJA01000009">
    <property type="protein sequence ID" value="PPK79579.1"/>
    <property type="molecule type" value="Genomic_DNA"/>
</dbReference>
<accession>A0A2S6HPS1</accession>
<dbReference type="Pfam" id="PF00990">
    <property type="entry name" value="GGDEF"/>
    <property type="match status" value="1"/>
</dbReference>
<feature type="transmembrane region" description="Helical" evidence="1">
    <location>
        <begin position="93"/>
        <end position="120"/>
    </location>
</feature>
<dbReference type="InterPro" id="IPR000160">
    <property type="entry name" value="GGDEF_dom"/>
</dbReference>
<sequence length="366" mass="42235">MDKFGTLYEKWRKSFIQIAFFITFVNLVIEIVMSYLLMVKYPGMIKLDSVPYLLLYIVLPSSLNFAICMFGKFKVESDHISEQSKNYISVLTLTGICFVMSSAHNVYAVLSCSLCFPVYITIMFSDKKMTRNITVISFFLICISTYFGSIDGRADDKLLYVDLFITLDLLISSYFIARYLFRLEYEKNMLIKESFIKQSQLEEQLKYDPLTNLYNMSTFFNLLSMAIEKEQFPLAVAVIDIDNFKRVNDTWGHDNGNIVLIYLSQLLRAHCSAMGQVCRYGREEFSIIFPNKSSKEAKLLVEDIQRIFETHQFEFFENGSITFSCGIAETSQSECKPRDLFHIADQAMYQAKSTGKNKTVIFGDGM</sequence>
<dbReference type="SUPFAM" id="SSF55073">
    <property type="entry name" value="Nucleotide cyclase"/>
    <property type="match status" value="1"/>
</dbReference>
<feature type="transmembrane region" description="Helical" evidence="1">
    <location>
        <begin position="50"/>
        <end position="73"/>
    </location>
</feature>
<dbReference type="InterPro" id="IPR050469">
    <property type="entry name" value="Diguanylate_Cyclase"/>
</dbReference>
<dbReference type="OrthoDB" id="1409500at2"/>
<feature type="transmembrane region" description="Helical" evidence="1">
    <location>
        <begin position="160"/>
        <end position="181"/>
    </location>
</feature>
<dbReference type="PANTHER" id="PTHR45138">
    <property type="entry name" value="REGULATORY COMPONENTS OF SENSORY TRANSDUCTION SYSTEM"/>
    <property type="match status" value="1"/>
</dbReference>
<comment type="caution">
    <text evidence="3">The sequence shown here is derived from an EMBL/GenBank/DDBJ whole genome shotgun (WGS) entry which is preliminary data.</text>
</comment>
<dbReference type="SMART" id="SM00267">
    <property type="entry name" value="GGDEF"/>
    <property type="match status" value="1"/>
</dbReference>
<dbReference type="AlphaFoldDB" id="A0A2S6HPS1"/>
<dbReference type="GO" id="GO:0052621">
    <property type="term" value="F:diguanylate cyclase activity"/>
    <property type="evidence" value="ECO:0007669"/>
    <property type="project" value="TreeGrafter"/>
</dbReference>
<feature type="domain" description="GGDEF" evidence="2">
    <location>
        <begin position="232"/>
        <end position="364"/>
    </location>
</feature>
<dbReference type="GO" id="GO:0005886">
    <property type="term" value="C:plasma membrane"/>
    <property type="evidence" value="ECO:0007669"/>
    <property type="project" value="TreeGrafter"/>
</dbReference>
<feature type="transmembrane region" description="Helical" evidence="1">
    <location>
        <begin position="132"/>
        <end position="148"/>
    </location>
</feature>
<gene>
    <name evidence="3" type="ORF">BXY41_10957</name>
</gene>
<dbReference type="Gene3D" id="3.30.70.270">
    <property type="match status" value="1"/>
</dbReference>
<reference evidence="3 4" key="1">
    <citation type="submission" date="2018-02" db="EMBL/GenBank/DDBJ databases">
        <title>Genomic Encyclopedia of Archaeal and Bacterial Type Strains, Phase II (KMG-II): from individual species to whole genera.</title>
        <authorList>
            <person name="Goeker M."/>
        </authorList>
    </citation>
    <scope>NUCLEOTIDE SEQUENCE [LARGE SCALE GENOMIC DNA]</scope>
    <source>
        <strain evidence="3 4">DSM 3808</strain>
    </source>
</reference>
<evidence type="ECO:0000256" key="1">
    <source>
        <dbReference type="SAM" id="Phobius"/>
    </source>
</evidence>
<evidence type="ECO:0000259" key="2">
    <source>
        <dbReference type="PROSITE" id="PS50887"/>
    </source>
</evidence>
<name>A0A2S6HPS1_9FIRM</name>
<dbReference type="PROSITE" id="PS50887">
    <property type="entry name" value="GGDEF"/>
    <property type="match status" value="1"/>
</dbReference>
<dbReference type="GO" id="GO:0043709">
    <property type="term" value="P:cell adhesion involved in single-species biofilm formation"/>
    <property type="evidence" value="ECO:0007669"/>
    <property type="project" value="TreeGrafter"/>
</dbReference>
<dbReference type="PANTHER" id="PTHR45138:SF24">
    <property type="entry name" value="DIGUANYLATE CYCLASE DGCC-RELATED"/>
    <property type="match status" value="1"/>
</dbReference>
<proteinExistence type="predicted"/>
<organism evidence="3 4">
    <name type="scientific">Lacrimispora xylanisolvens</name>
    <dbReference type="NCBI Taxonomy" id="384636"/>
    <lineage>
        <taxon>Bacteria</taxon>
        <taxon>Bacillati</taxon>
        <taxon>Bacillota</taxon>
        <taxon>Clostridia</taxon>
        <taxon>Lachnospirales</taxon>
        <taxon>Lachnospiraceae</taxon>
        <taxon>Lacrimispora</taxon>
    </lineage>
</organism>
<keyword evidence="1" id="KW-0812">Transmembrane</keyword>
<dbReference type="RefSeq" id="WP_104438002.1">
    <property type="nucleotide sequence ID" value="NZ_PTJA01000009.1"/>
</dbReference>
<keyword evidence="1" id="KW-0472">Membrane</keyword>
<keyword evidence="4" id="KW-1185">Reference proteome</keyword>
<dbReference type="CDD" id="cd01949">
    <property type="entry name" value="GGDEF"/>
    <property type="match status" value="1"/>
</dbReference>
<protein>
    <submittedName>
        <fullName evidence="3">Diguanylate cyclase (GGDEF)-like protein</fullName>
    </submittedName>
</protein>
<feature type="transmembrane region" description="Helical" evidence="1">
    <location>
        <begin position="15"/>
        <end position="38"/>
    </location>
</feature>
<dbReference type="GO" id="GO:1902201">
    <property type="term" value="P:negative regulation of bacterial-type flagellum-dependent cell motility"/>
    <property type="evidence" value="ECO:0007669"/>
    <property type="project" value="TreeGrafter"/>
</dbReference>